<gene>
    <name evidence="2" type="ORF">WG66_7763</name>
</gene>
<proteinExistence type="predicted"/>
<feature type="region of interest" description="Disordered" evidence="1">
    <location>
        <begin position="114"/>
        <end position="320"/>
    </location>
</feature>
<feature type="compositionally biased region" description="Polar residues" evidence="1">
    <location>
        <begin position="274"/>
        <end position="283"/>
    </location>
</feature>
<dbReference type="AlphaFoldDB" id="A0A0W0FTI1"/>
<accession>A0A0W0FTI1</accession>
<feature type="compositionally biased region" description="Low complexity" evidence="1">
    <location>
        <begin position="9"/>
        <end position="23"/>
    </location>
</feature>
<reference evidence="2 3" key="1">
    <citation type="submission" date="2015-12" db="EMBL/GenBank/DDBJ databases">
        <title>Draft genome sequence of Moniliophthora roreri, the causal agent of frosty pod rot of cacao.</title>
        <authorList>
            <person name="Aime M.C."/>
            <person name="Diaz-Valderrama J.R."/>
            <person name="Kijpornyongpan T."/>
            <person name="Phillips-Mora W."/>
        </authorList>
    </citation>
    <scope>NUCLEOTIDE SEQUENCE [LARGE SCALE GENOMIC DNA]</scope>
    <source>
        <strain evidence="2 3">MCA 2952</strain>
    </source>
</reference>
<organism evidence="2 3">
    <name type="scientific">Moniliophthora roreri</name>
    <name type="common">Frosty pod rot fungus</name>
    <name type="synonym">Monilia roreri</name>
    <dbReference type="NCBI Taxonomy" id="221103"/>
    <lineage>
        <taxon>Eukaryota</taxon>
        <taxon>Fungi</taxon>
        <taxon>Dikarya</taxon>
        <taxon>Basidiomycota</taxon>
        <taxon>Agaricomycotina</taxon>
        <taxon>Agaricomycetes</taxon>
        <taxon>Agaricomycetidae</taxon>
        <taxon>Agaricales</taxon>
        <taxon>Marasmiineae</taxon>
        <taxon>Marasmiaceae</taxon>
        <taxon>Moniliophthora</taxon>
    </lineage>
</organism>
<protein>
    <submittedName>
        <fullName evidence="2">Uncharacterized protein</fullName>
    </submittedName>
</protein>
<feature type="compositionally biased region" description="Basic and acidic residues" evidence="1">
    <location>
        <begin position="140"/>
        <end position="156"/>
    </location>
</feature>
<feature type="compositionally biased region" description="Polar residues" evidence="1">
    <location>
        <begin position="213"/>
        <end position="222"/>
    </location>
</feature>
<comment type="caution">
    <text evidence="2">The sequence shown here is derived from an EMBL/GenBank/DDBJ whole genome shotgun (WGS) entry which is preliminary data.</text>
</comment>
<feature type="region of interest" description="Disordered" evidence="1">
    <location>
        <begin position="1"/>
        <end position="49"/>
    </location>
</feature>
<evidence type="ECO:0000256" key="1">
    <source>
        <dbReference type="SAM" id="MobiDB-lite"/>
    </source>
</evidence>
<dbReference type="Proteomes" id="UP000054988">
    <property type="component" value="Unassembled WGS sequence"/>
</dbReference>
<dbReference type="EMBL" id="LATX01001649">
    <property type="protein sequence ID" value="KTB39657.1"/>
    <property type="molecule type" value="Genomic_DNA"/>
</dbReference>
<sequence length="542" mass="60389">MPTCRQAQNNSSPSSNSAENSTNEVPLVPPVETLASNTAKLNGKKDKGRKKDILEAVVESNGQEIGGALPDLPAQKRTLAQVKADQVAQKAMIEEQEQEYQKKLLEIQEIEEKMQKNSEAQRQMALGIAPSTNRPKLHVLRKEEKDAEYIDTKEVDEGPEESDEADDKHAPTPANQQKPAHTLQKKRTKKAAANDNLDPDANEDNATRGLMPSSETGGFQDSDTMDVMPKESKKKKAVKVNQFIFLNSEPEDTGQKPLKRPSTARPTKAKNASPAPSWTGSTDSLPSLPSIPSAPPSQDNTDDEAKKTKPRGKPTEKQLPMFAHGTVWKTVFIATICHLAFTQPNPMAVKKDRDLVNMVQSVMNKVFPNDPWPSYDHIKDTQNNIGTEAFKLVSNFFQQPDYAEDHRVAFAYATFLEKGKAGYKPPEGIFESDLIIEMMQKHIIPVYKCSIETGEPKGALAIVISAHNNGIMPEKPNDQFSDAKYGKHVSQYMKSIEHLSTWYWNHLLEMYGQNIDKAVPETFELEDDGRDNLFIPSSPKKD</sequence>
<evidence type="ECO:0000313" key="2">
    <source>
        <dbReference type="EMBL" id="KTB39657.1"/>
    </source>
</evidence>
<evidence type="ECO:0000313" key="3">
    <source>
        <dbReference type="Proteomes" id="UP000054988"/>
    </source>
</evidence>
<name>A0A0W0FTI1_MONRR</name>